<proteinExistence type="predicted"/>
<accession>A0AAV2GR94</accession>
<name>A0AAV2GR94_9ROSI</name>
<dbReference type="AlphaFoldDB" id="A0AAV2GR94"/>
<dbReference type="Proteomes" id="UP001497516">
    <property type="component" value="Chromosome 9"/>
</dbReference>
<sequence>MKTIFIAQDLWDFFQEAYEEVMTKQDFGKMSEAEDELPSRFKTVEENPTVTSNTALHVTRWDRQQNVASSNAGRRPRR</sequence>
<gene>
    <name evidence="2" type="ORF">LTRI10_LOCUS52558</name>
</gene>
<evidence type="ECO:0000313" key="2">
    <source>
        <dbReference type="EMBL" id="CAL1413316.1"/>
    </source>
</evidence>
<evidence type="ECO:0000256" key="1">
    <source>
        <dbReference type="SAM" id="MobiDB-lite"/>
    </source>
</evidence>
<protein>
    <submittedName>
        <fullName evidence="2">Uncharacterized protein</fullName>
    </submittedName>
</protein>
<keyword evidence="3" id="KW-1185">Reference proteome</keyword>
<evidence type="ECO:0000313" key="3">
    <source>
        <dbReference type="Proteomes" id="UP001497516"/>
    </source>
</evidence>
<dbReference type="EMBL" id="OZ034822">
    <property type="protein sequence ID" value="CAL1413316.1"/>
    <property type="molecule type" value="Genomic_DNA"/>
</dbReference>
<reference evidence="2 3" key="1">
    <citation type="submission" date="2024-04" db="EMBL/GenBank/DDBJ databases">
        <authorList>
            <person name="Fracassetti M."/>
        </authorList>
    </citation>
    <scope>NUCLEOTIDE SEQUENCE [LARGE SCALE GENOMIC DNA]</scope>
</reference>
<organism evidence="2 3">
    <name type="scientific">Linum trigynum</name>
    <dbReference type="NCBI Taxonomy" id="586398"/>
    <lineage>
        <taxon>Eukaryota</taxon>
        <taxon>Viridiplantae</taxon>
        <taxon>Streptophyta</taxon>
        <taxon>Embryophyta</taxon>
        <taxon>Tracheophyta</taxon>
        <taxon>Spermatophyta</taxon>
        <taxon>Magnoliopsida</taxon>
        <taxon>eudicotyledons</taxon>
        <taxon>Gunneridae</taxon>
        <taxon>Pentapetalae</taxon>
        <taxon>rosids</taxon>
        <taxon>fabids</taxon>
        <taxon>Malpighiales</taxon>
        <taxon>Linaceae</taxon>
        <taxon>Linum</taxon>
    </lineage>
</organism>
<feature type="region of interest" description="Disordered" evidence="1">
    <location>
        <begin position="52"/>
        <end position="78"/>
    </location>
</feature>